<dbReference type="EMBL" id="PKMF04002338">
    <property type="protein sequence ID" value="KAK7809635.1"/>
    <property type="molecule type" value="Genomic_DNA"/>
</dbReference>
<accession>A0AAW0I640</accession>
<reference evidence="1 2" key="1">
    <citation type="journal article" date="2018" name="Sci. Data">
        <title>The draft genome sequence of cork oak.</title>
        <authorList>
            <person name="Ramos A.M."/>
            <person name="Usie A."/>
            <person name="Barbosa P."/>
            <person name="Barros P.M."/>
            <person name="Capote T."/>
            <person name="Chaves I."/>
            <person name="Simoes F."/>
            <person name="Abreu I."/>
            <person name="Carrasquinho I."/>
            <person name="Faro C."/>
            <person name="Guimaraes J.B."/>
            <person name="Mendonca D."/>
            <person name="Nobrega F."/>
            <person name="Rodrigues L."/>
            <person name="Saibo N.J.M."/>
            <person name="Varela M.C."/>
            <person name="Egas C."/>
            <person name="Matos J."/>
            <person name="Miguel C.M."/>
            <person name="Oliveira M.M."/>
            <person name="Ricardo C.P."/>
            <person name="Goncalves S."/>
        </authorList>
    </citation>
    <scope>NUCLEOTIDE SEQUENCE [LARGE SCALE GENOMIC DNA]</scope>
    <source>
        <strain evidence="2">cv. HL8</strain>
    </source>
</reference>
<feature type="non-terminal residue" evidence="1">
    <location>
        <position position="1"/>
    </location>
</feature>
<sequence length="8" mass="1041">MEDLYSHF</sequence>
<name>A0AAW0I640_QUESU</name>
<evidence type="ECO:0000313" key="1">
    <source>
        <dbReference type="EMBL" id="KAK7809635.1"/>
    </source>
</evidence>
<organism evidence="1 2">
    <name type="scientific">Quercus suber</name>
    <name type="common">Cork oak</name>
    <dbReference type="NCBI Taxonomy" id="58331"/>
    <lineage>
        <taxon>Eukaryota</taxon>
        <taxon>Viridiplantae</taxon>
        <taxon>Streptophyta</taxon>
        <taxon>Embryophyta</taxon>
        <taxon>Tracheophyta</taxon>
        <taxon>Spermatophyta</taxon>
        <taxon>Magnoliopsida</taxon>
        <taxon>eudicotyledons</taxon>
        <taxon>Gunneridae</taxon>
        <taxon>Pentapetalae</taxon>
        <taxon>rosids</taxon>
        <taxon>fabids</taxon>
        <taxon>Fagales</taxon>
        <taxon>Fagaceae</taxon>
        <taxon>Quercus</taxon>
    </lineage>
</organism>
<protein>
    <submittedName>
        <fullName evidence="1">Inactive purple acid phosphatase 27</fullName>
    </submittedName>
</protein>
<comment type="caution">
    <text evidence="1">The sequence shown here is derived from an EMBL/GenBank/DDBJ whole genome shotgun (WGS) entry which is preliminary data.</text>
</comment>
<keyword evidence="2" id="KW-1185">Reference proteome</keyword>
<gene>
    <name evidence="1" type="primary">PAP27_2</name>
    <name evidence="1" type="ORF">CFP56_018367</name>
</gene>
<evidence type="ECO:0000313" key="2">
    <source>
        <dbReference type="Proteomes" id="UP000237347"/>
    </source>
</evidence>
<dbReference type="Proteomes" id="UP000237347">
    <property type="component" value="Unassembled WGS sequence"/>
</dbReference>
<proteinExistence type="predicted"/>